<evidence type="ECO:0000256" key="3">
    <source>
        <dbReference type="PROSITE-ProRule" id="PRU01091"/>
    </source>
</evidence>
<dbReference type="GO" id="GO:0005829">
    <property type="term" value="C:cytosol"/>
    <property type="evidence" value="ECO:0007669"/>
    <property type="project" value="TreeGrafter"/>
</dbReference>
<keyword evidence="2" id="KW-0597">Phosphoprotein</keyword>
<dbReference type="GO" id="GO:0006355">
    <property type="term" value="P:regulation of DNA-templated transcription"/>
    <property type="evidence" value="ECO:0007669"/>
    <property type="project" value="InterPro"/>
</dbReference>
<dbReference type="Gene3D" id="1.10.10.10">
    <property type="entry name" value="Winged helix-like DNA-binding domain superfamily/Winged helix DNA-binding domain"/>
    <property type="match status" value="1"/>
</dbReference>
<feature type="modified residue" description="4-aspartylphosphate" evidence="2">
    <location>
        <position position="51"/>
    </location>
</feature>
<evidence type="ECO:0000259" key="5">
    <source>
        <dbReference type="PROSITE" id="PS51755"/>
    </source>
</evidence>
<dbReference type="PANTHER" id="PTHR48111">
    <property type="entry name" value="REGULATOR OF RPOS"/>
    <property type="match status" value="1"/>
</dbReference>
<dbReference type="SUPFAM" id="SSF52172">
    <property type="entry name" value="CheY-like"/>
    <property type="match status" value="1"/>
</dbReference>
<sequence length="182" mass="20452">MRVLVVDDSERLREALRSGLGSMGLAVDVATDGRDALAFLDAGEYDVIVLDLLMPHLDGRGVLREVRRRGLDTRVLVLSALDGVDERVDRLDEGADDYLIKPFSFEELRARVLALGRRRHEQPMPVIEYLGLRLDTSRRIATGPDGPINLGPKEYALLEVLVRHPGRVYSRTQLFEELYSAD</sequence>
<keyword evidence="1 3" id="KW-0238">DNA-binding</keyword>
<proteinExistence type="predicted"/>
<dbReference type="GO" id="GO:0000156">
    <property type="term" value="F:phosphorelay response regulator activity"/>
    <property type="evidence" value="ECO:0007669"/>
    <property type="project" value="TreeGrafter"/>
</dbReference>
<feature type="domain" description="Response regulatory" evidence="4">
    <location>
        <begin position="2"/>
        <end position="116"/>
    </location>
</feature>
<dbReference type="PROSITE" id="PS51755">
    <property type="entry name" value="OMPR_PHOB"/>
    <property type="match status" value="1"/>
</dbReference>
<reference evidence="6 7" key="1">
    <citation type="journal article" date="2020" name="Biotechnol. Biofuels">
        <title>New insights from the biogas microbiome by comprehensive genome-resolved metagenomics of nearly 1600 species originating from multiple anaerobic digesters.</title>
        <authorList>
            <person name="Campanaro S."/>
            <person name="Treu L."/>
            <person name="Rodriguez-R L.M."/>
            <person name="Kovalovszki A."/>
            <person name="Ziels R.M."/>
            <person name="Maus I."/>
            <person name="Zhu X."/>
            <person name="Kougias P.G."/>
            <person name="Basile A."/>
            <person name="Luo G."/>
            <person name="Schluter A."/>
            <person name="Konstantinidis K.T."/>
            <person name="Angelidaki I."/>
        </authorList>
    </citation>
    <scope>NUCLEOTIDE SEQUENCE [LARGE SCALE GENOMIC DNA]</scope>
    <source>
        <strain evidence="6">AS15tlH2ME_198</strain>
    </source>
</reference>
<dbReference type="CDD" id="cd00383">
    <property type="entry name" value="trans_reg_C"/>
    <property type="match status" value="1"/>
</dbReference>
<feature type="domain" description="OmpR/PhoB-type" evidence="5">
    <location>
        <begin position="124"/>
        <end position="182"/>
    </location>
</feature>
<gene>
    <name evidence="6" type="ORF">GX859_01685</name>
</gene>
<dbReference type="GO" id="GO:0032993">
    <property type="term" value="C:protein-DNA complex"/>
    <property type="evidence" value="ECO:0007669"/>
    <property type="project" value="TreeGrafter"/>
</dbReference>
<dbReference type="InterPro" id="IPR039420">
    <property type="entry name" value="WalR-like"/>
</dbReference>
<protein>
    <submittedName>
        <fullName evidence="6">Response regulator transcription factor</fullName>
    </submittedName>
</protein>
<organism evidence="6 7">
    <name type="scientific">Corynebacterium humireducens</name>
    <dbReference type="NCBI Taxonomy" id="1223514"/>
    <lineage>
        <taxon>Bacteria</taxon>
        <taxon>Bacillati</taxon>
        <taxon>Actinomycetota</taxon>
        <taxon>Actinomycetes</taxon>
        <taxon>Mycobacteriales</taxon>
        <taxon>Corynebacteriaceae</taxon>
        <taxon>Corynebacterium</taxon>
    </lineage>
</organism>
<feature type="non-terminal residue" evidence="6">
    <location>
        <position position="182"/>
    </location>
</feature>
<dbReference type="PANTHER" id="PTHR48111:SF36">
    <property type="entry name" value="TRANSCRIPTIONAL REGULATORY PROTEIN CUTR"/>
    <property type="match status" value="1"/>
</dbReference>
<dbReference type="InterPro" id="IPR036388">
    <property type="entry name" value="WH-like_DNA-bd_sf"/>
</dbReference>
<dbReference type="EMBL" id="JAAZHI010000035">
    <property type="protein sequence ID" value="NLA55002.1"/>
    <property type="molecule type" value="Genomic_DNA"/>
</dbReference>
<evidence type="ECO:0000313" key="7">
    <source>
        <dbReference type="Proteomes" id="UP000557899"/>
    </source>
</evidence>
<name>A0A7X6PL65_9CORY</name>
<evidence type="ECO:0000256" key="1">
    <source>
        <dbReference type="ARBA" id="ARBA00023125"/>
    </source>
</evidence>
<dbReference type="Proteomes" id="UP000557899">
    <property type="component" value="Unassembled WGS sequence"/>
</dbReference>
<dbReference type="AlphaFoldDB" id="A0A7X6PL65"/>
<dbReference type="InterPro" id="IPR011006">
    <property type="entry name" value="CheY-like_superfamily"/>
</dbReference>
<dbReference type="Gene3D" id="3.40.50.2300">
    <property type="match status" value="1"/>
</dbReference>
<dbReference type="SMART" id="SM00448">
    <property type="entry name" value="REC"/>
    <property type="match status" value="1"/>
</dbReference>
<dbReference type="InterPro" id="IPR001789">
    <property type="entry name" value="Sig_transdc_resp-reg_receiver"/>
</dbReference>
<evidence type="ECO:0000259" key="4">
    <source>
        <dbReference type="PROSITE" id="PS50110"/>
    </source>
</evidence>
<evidence type="ECO:0000313" key="6">
    <source>
        <dbReference type="EMBL" id="NLA55002.1"/>
    </source>
</evidence>
<dbReference type="InterPro" id="IPR001867">
    <property type="entry name" value="OmpR/PhoB-type_DNA-bd"/>
</dbReference>
<comment type="caution">
    <text evidence="6">The sequence shown here is derived from an EMBL/GenBank/DDBJ whole genome shotgun (WGS) entry which is preliminary data.</text>
</comment>
<dbReference type="Pfam" id="PF00072">
    <property type="entry name" value="Response_reg"/>
    <property type="match status" value="1"/>
</dbReference>
<dbReference type="GO" id="GO:0000976">
    <property type="term" value="F:transcription cis-regulatory region binding"/>
    <property type="evidence" value="ECO:0007669"/>
    <property type="project" value="TreeGrafter"/>
</dbReference>
<feature type="DNA-binding region" description="OmpR/PhoB-type" evidence="3">
    <location>
        <begin position="124"/>
        <end position="182"/>
    </location>
</feature>
<accession>A0A7X6PL65</accession>
<evidence type="ECO:0000256" key="2">
    <source>
        <dbReference type="PROSITE-ProRule" id="PRU00169"/>
    </source>
</evidence>
<dbReference type="PROSITE" id="PS50110">
    <property type="entry name" value="RESPONSE_REGULATORY"/>
    <property type="match status" value="1"/>
</dbReference>
<dbReference type="Pfam" id="PF00486">
    <property type="entry name" value="Trans_reg_C"/>
    <property type="match status" value="1"/>
</dbReference>